<evidence type="ECO:0000256" key="1">
    <source>
        <dbReference type="SAM" id="Phobius"/>
    </source>
</evidence>
<keyword evidence="1" id="KW-0812">Transmembrane</keyword>
<evidence type="ECO:0000313" key="2">
    <source>
        <dbReference type="EMBL" id="SPN73322.1"/>
    </source>
</evidence>
<dbReference type="Pfam" id="PF04890">
    <property type="entry name" value="DUF648"/>
    <property type="match status" value="1"/>
</dbReference>
<keyword evidence="1" id="KW-0472">Membrane</keyword>
<keyword evidence="3" id="KW-1185">Reference proteome</keyword>
<dbReference type="OrthoDB" id="16987at2"/>
<dbReference type="RefSeq" id="WP_108896305.1">
    <property type="nucleotide sequence ID" value="NZ_LT993738.1"/>
</dbReference>
<gene>
    <name evidence="2" type="ORF">C10C_0140</name>
</gene>
<evidence type="ECO:0000313" key="3">
    <source>
        <dbReference type="Proteomes" id="UP000244926"/>
    </source>
</evidence>
<dbReference type="AlphaFoldDB" id="A0A2R8FAH0"/>
<dbReference type="KEGG" id="csee:C10C_0140"/>
<accession>A0A2R8FAH0</accession>
<sequence length="321" mass="36860">MKTYNFSPSINLSWSESLMVQLDSYFFLGGQKTKVIAITPSGLRFCSTSTNKISTTQKILKILSFIFFPIVLIVLALRYFLHLKFENREVFSTPAWDPLIEEALEKHPVCIEESFISANPVFFAFPKTMRYLRVRLPQDSSVPQITHCIQEGIVKLSSLIDLTKIPWSTDCLHLDMVASKSNRLLVNRLIKEECSPELSDQGKQLLLQSMLQHLFITGVKQDNPGTNPQGPRLTLFPETVKKDGQLKKTFWFSIFFDKENLQESPGVMILKQLYKLGVDLQTILPFEENPNLARVSTEGGLRIYWESRFQSVLQDYGYTFK</sequence>
<feature type="transmembrane region" description="Helical" evidence="1">
    <location>
        <begin position="62"/>
        <end position="81"/>
    </location>
</feature>
<dbReference type="EMBL" id="LT993738">
    <property type="protein sequence ID" value="SPN73322.1"/>
    <property type="molecule type" value="Genomic_DNA"/>
</dbReference>
<dbReference type="Proteomes" id="UP000244926">
    <property type="component" value="Chromosome I"/>
</dbReference>
<reference evidence="3" key="1">
    <citation type="submission" date="2017-11" db="EMBL/GenBank/DDBJ databases">
        <authorList>
            <person name="Seth-Smith MB H."/>
        </authorList>
    </citation>
    <scope>NUCLEOTIDE SEQUENCE [LARGE SCALE GENOMIC DNA]</scope>
</reference>
<protein>
    <submittedName>
        <fullName evidence="2">Uncharacterized protein</fullName>
    </submittedName>
</protein>
<proteinExistence type="predicted"/>
<name>A0A2R8FAH0_9CHLA</name>
<keyword evidence="1" id="KW-1133">Transmembrane helix</keyword>
<dbReference type="InterPro" id="IPR006974">
    <property type="entry name" value="DUF648"/>
</dbReference>
<organism evidence="2 3">
    <name type="scientific">Chlamydia serpentis</name>
    <dbReference type="NCBI Taxonomy" id="1967782"/>
    <lineage>
        <taxon>Bacteria</taxon>
        <taxon>Pseudomonadati</taxon>
        <taxon>Chlamydiota</taxon>
        <taxon>Chlamydiia</taxon>
        <taxon>Chlamydiales</taxon>
        <taxon>Chlamydiaceae</taxon>
        <taxon>Chlamydia/Chlamydophila group</taxon>
        <taxon>Chlamydia</taxon>
    </lineage>
</organism>